<evidence type="ECO:0000313" key="3">
    <source>
        <dbReference type="EMBL" id="KYN34445.1"/>
    </source>
</evidence>
<dbReference type="GO" id="GO:0002028">
    <property type="term" value="P:regulation of sodium ion transport"/>
    <property type="evidence" value="ECO:0007669"/>
    <property type="project" value="TreeGrafter"/>
</dbReference>
<dbReference type="GO" id="GO:0017080">
    <property type="term" value="F:sodium channel regulator activity"/>
    <property type="evidence" value="ECO:0007669"/>
    <property type="project" value="TreeGrafter"/>
</dbReference>
<evidence type="ECO:0000256" key="1">
    <source>
        <dbReference type="SAM" id="MobiDB-lite"/>
    </source>
</evidence>
<dbReference type="GO" id="GO:0005886">
    <property type="term" value="C:plasma membrane"/>
    <property type="evidence" value="ECO:0007669"/>
    <property type="project" value="TreeGrafter"/>
</dbReference>
<dbReference type="Pfam" id="PF11069">
    <property type="entry name" value="CFAP298"/>
    <property type="match status" value="1"/>
</dbReference>
<evidence type="ECO:0000256" key="2">
    <source>
        <dbReference type="SAM" id="Phobius"/>
    </source>
</evidence>
<dbReference type="AlphaFoldDB" id="A0A195F1J4"/>
<feature type="region of interest" description="Disordered" evidence="1">
    <location>
        <begin position="277"/>
        <end position="299"/>
    </location>
</feature>
<accession>A0A195F1J4</accession>
<dbReference type="STRING" id="34720.A0A195F1J4"/>
<dbReference type="InterPro" id="IPR021298">
    <property type="entry name" value="CFAP298"/>
</dbReference>
<dbReference type="EMBL" id="KQ981856">
    <property type="protein sequence ID" value="KYN34445.1"/>
    <property type="molecule type" value="Genomic_DNA"/>
</dbReference>
<keyword evidence="2" id="KW-1133">Transmembrane helix</keyword>
<keyword evidence="2" id="KW-0472">Membrane</keyword>
<feature type="region of interest" description="Disordered" evidence="1">
    <location>
        <begin position="100"/>
        <end position="126"/>
    </location>
</feature>
<dbReference type="PANTHER" id="PTHR12335">
    <property type="entry name" value="TIPE PROTEIN TEMPERATURE-INDUCED PARALYTIC E"/>
    <property type="match status" value="1"/>
</dbReference>
<feature type="transmembrane region" description="Helical" evidence="2">
    <location>
        <begin position="14"/>
        <end position="41"/>
    </location>
</feature>
<feature type="transmembrane region" description="Helical" evidence="2">
    <location>
        <begin position="240"/>
        <end position="263"/>
    </location>
</feature>
<evidence type="ECO:0000313" key="4">
    <source>
        <dbReference type="Proteomes" id="UP000078541"/>
    </source>
</evidence>
<dbReference type="GO" id="GO:0003352">
    <property type="term" value="P:regulation of cilium movement"/>
    <property type="evidence" value="ECO:0007669"/>
    <property type="project" value="InterPro"/>
</dbReference>
<keyword evidence="4" id="KW-1185">Reference proteome</keyword>
<dbReference type="Pfam" id="PF16972">
    <property type="entry name" value="TipE"/>
    <property type="match status" value="3"/>
</dbReference>
<name>A0A195F1J4_9HYME</name>
<dbReference type="InterPro" id="IPR031578">
    <property type="entry name" value="TipE"/>
</dbReference>
<sequence length="385" mass="43303">MADEKEKQTFLQKLLFYTTAFFILLSTFSLFAFLFLVPFVIDPAFTTIFMQFETRPAECVTIDVESRRGTSNCSWTSCREGCTKELYDCTQIRVNYKLPDNTSDGADGEGRAVGGVEDDEENKQMPRYERSLNEYIEDLDENFAMDDENGLPKSFPTVSPSPNNNEGKFAGLMGNDSVWYFTGAKLFPNVKGCGYPPMLNCSIFYRQYANIGQNFSCYYSKVDPGIVISDLDMWQVYMNLVYAMAIPIPSFIISVIYLTIAYFKIYNEDEVVLVGGEEGEEGEEGEGADTPLPPTSGALTPGSEAFREDLASFGHQLKVAMADDISRESLDGIPNSLSVQGFTFVFTFQKLEQNDDDEYLNSPWADGSSLKRHFQGLNNISWRPH</sequence>
<dbReference type="PANTHER" id="PTHR12335:SF6">
    <property type="entry name" value="PROTEIN TIPE"/>
    <property type="match status" value="1"/>
</dbReference>
<protein>
    <submittedName>
        <fullName evidence="3">Protein tipE</fullName>
    </submittedName>
</protein>
<reference evidence="3 4" key="1">
    <citation type="submission" date="2016-03" db="EMBL/GenBank/DDBJ databases">
        <title>Trachymyrmex septentrionalis WGS genome.</title>
        <authorList>
            <person name="Nygaard S."/>
            <person name="Hu H."/>
            <person name="Boomsma J."/>
            <person name="Zhang G."/>
        </authorList>
    </citation>
    <scope>NUCLEOTIDE SEQUENCE [LARGE SCALE GENOMIC DNA]</scope>
    <source>
        <strain evidence="3">Tsep2-gDNA-1</strain>
        <tissue evidence="3">Whole body</tissue>
    </source>
</reference>
<feature type="compositionally biased region" description="Acidic residues" evidence="1">
    <location>
        <begin position="277"/>
        <end position="287"/>
    </location>
</feature>
<proteinExistence type="predicted"/>
<keyword evidence="2" id="KW-0812">Transmembrane</keyword>
<dbReference type="Proteomes" id="UP000078541">
    <property type="component" value="Unassembled WGS sequence"/>
</dbReference>
<organism evidence="3 4">
    <name type="scientific">Trachymyrmex septentrionalis</name>
    <dbReference type="NCBI Taxonomy" id="34720"/>
    <lineage>
        <taxon>Eukaryota</taxon>
        <taxon>Metazoa</taxon>
        <taxon>Ecdysozoa</taxon>
        <taxon>Arthropoda</taxon>
        <taxon>Hexapoda</taxon>
        <taxon>Insecta</taxon>
        <taxon>Pterygota</taxon>
        <taxon>Neoptera</taxon>
        <taxon>Endopterygota</taxon>
        <taxon>Hymenoptera</taxon>
        <taxon>Apocrita</taxon>
        <taxon>Aculeata</taxon>
        <taxon>Formicoidea</taxon>
        <taxon>Formicidae</taxon>
        <taxon>Myrmicinae</taxon>
        <taxon>Trachymyrmex</taxon>
    </lineage>
</organism>
<gene>
    <name evidence="3" type="ORF">ALC56_10932</name>
</gene>